<organism evidence="3 4">
    <name type="scientific">Halarcobacter anaerophilus</name>
    <dbReference type="NCBI Taxonomy" id="877500"/>
    <lineage>
        <taxon>Bacteria</taxon>
        <taxon>Pseudomonadati</taxon>
        <taxon>Campylobacterota</taxon>
        <taxon>Epsilonproteobacteria</taxon>
        <taxon>Campylobacterales</taxon>
        <taxon>Arcobacteraceae</taxon>
        <taxon>Halarcobacter</taxon>
    </lineage>
</organism>
<dbReference type="InterPro" id="IPR015942">
    <property type="entry name" value="Asp/Glu/hydantoin_racemase"/>
</dbReference>
<dbReference type="SUPFAM" id="SSF53681">
    <property type="entry name" value="Aspartate/glutamate racemase"/>
    <property type="match status" value="2"/>
</dbReference>
<dbReference type="PANTHER" id="PTHR21198">
    <property type="entry name" value="GLUTAMATE RACEMASE"/>
    <property type="match status" value="1"/>
</dbReference>
<dbReference type="InterPro" id="IPR004380">
    <property type="entry name" value="Asp_race"/>
</dbReference>
<evidence type="ECO:0000313" key="4">
    <source>
        <dbReference type="Proteomes" id="UP000290191"/>
    </source>
</evidence>
<dbReference type="NCBIfam" id="TIGR00035">
    <property type="entry name" value="asp_race"/>
    <property type="match status" value="1"/>
</dbReference>
<dbReference type="InterPro" id="IPR001920">
    <property type="entry name" value="Asp/Glu_race"/>
</dbReference>
<proteinExistence type="inferred from homology"/>
<evidence type="ECO:0000256" key="2">
    <source>
        <dbReference type="ARBA" id="ARBA00023235"/>
    </source>
</evidence>
<comment type="caution">
    <text evidence="3">The sequence shown here is derived from an EMBL/GenBank/DDBJ whole genome shotgun (WGS) entry which is preliminary data.</text>
</comment>
<keyword evidence="4" id="KW-1185">Reference proteome</keyword>
<evidence type="ECO:0000256" key="1">
    <source>
        <dbReference type="ARBA" id="ARBA00007847"/>
    </source>
</evidence>
<gene>
    <name evidence="3" type="ORF">CRV06_03730</name>
</gene>
<dbReference type="AlphaFoldDB" id="A0A4Q0Y1U7"/>
<protein>
    <submittedName>
        <fullName evidence="3">Aspartate racemase</fullName>
    </submittedName>
</protein>
<dbReference type="Gene3D" id="3.40.50.1860">
    <property type="match status" value="2"/>
</dbReference>
<dbReference type="PANTHER" id="PTHR21198:SF7">
    <property type="entry name" value="ASPARTATE-GLUTAMATE RACEMASE FAMILY"/>
    <property type="match status" value="1"/>
</dbReference>
<keyword evidence="2" id="KW-0413">Isomerase</keyword>
<name>A0A4Q0Y1U7_9BACT</name>
<comment type="similarity">
    <text evidence="1">Belongs to the aspartate/glutamate racemases family.</text>
</comment>
<dbReference type="GO" id="GO:0047661">
    <property type="term" value="F:amino-acid racemase activity"/>
    <property type="evidence" value="ECO:0007669"/>
    <property type="project" value="InterPro"/>
</dbReference>
<dbReference type="OrthoDB" id="9803739at2"/>
<accession>A0A4Q0Y1U7</accession>
<evidence type="ECO:0000313" key="3">
    <source>
        <dbReference type="EMBL" id="RXJ64060.1"/>
    </source>
</evidence>
<dbReference type="RefSeq" id="WP_129081398.1">
    <property type="nucleotide sequence ID" value="NZ_CP041070.1"/>
</dbReference>
<dbReference type="Pfam" id="PF01177">
    <property type="entry name" value="Asp_Glu_race"/>
    <property type="match status" value="1"/>
</dbReference>
<sequence length="240" mass="27146">MQRPIKMKTIGILGGMSNEATAEYYKMINAEVNKCLGNWDIAEILLYSVNFGNIEYFVRNKKWDDAKKYLMHNAANVEKGGADFLICVSNTMHKVLDDISDTIKIPFIHIVDPTAEAIKKAGLKKVGLLGTKATMESSFFKNRFKNKHNIELIIPNEEEQKIIDEIIFNELVKGIISEDSRRKYIEISKKMNQQGAQGLILGCTEIFLLLRQSDIPNLPMFNTTELHVKAAVKFALSSDS</sequence>
<dbReference type="EMBL" id="PDKO01000002">
    <property type="protein sequence ID" value="RXJ64060.1"/>
    <property type="molecule type" value="Genomic_DNA"/>
</dbReference>
<reference evidence="3 4" key="1">
    <citation type="submission" date="2017-10" db="EMBL/GenBank/DDBJ databases">
        <title>Genomics of the genus Arcobacter.</title>
        <authorList>
            <person name="Perez-Cataluna A."/>
            <person name="Figueras M.J."/>
        </authorList>
    </citation>
    <scope>NUCLEOTIDE SEQUENCE [LARGE SCALE GENOMIC DNA]</scope>
    <source>
        <strain evidence="3 4">DSM 24636</strain>
    </source>
</reference>
<dbReference type="STRING" id="877500.GCA_000935065_02894"/>
<dbReference type="Proteomes" id="UP000290191">
    <property type="component" value="Unassembled WGS sequence"/>
</dbReference>